<dbReference type="SUPFAM" id="SSF57667">
    <property type="entry name" value="beta-beta-alpha zinc fingers"/>
    <property type="match status" value="2"/>
</dbReference>
<gene>
    <name evidence="6" type="ORF">MCOR33_005726</name>
</gene>
<organism evidence="6 7">
    <name type="scientific">Pyricularia grisea</name>
    <name type="common">Crabgrass-specific blast fungus</name>
    <name type="synonym">Magnaporthe grisea</name>
    <dbReference type="NCBI Taxonomy" id="148305"/>
    <lineage>
        <taxon>Eukaryota</taxon>
        <taxon>Fungi</taxon>
        <taxon>Dikarya</taxon>
        <taxon>Ascomycota</taxon>
        <taxon>Pezizomycotina</taxon>
        <taxon>Sordariomycetes</taxon>
        <taxon>Sordariomycetidae</taxon>
        <taxon>Magnaporthales</taxon>
        <taxon>Pyriculariaceae</taxon>
        <taxon>Pyricularia</taxon>
    </lineage>
</organism>
<evidence type="ECO:0000256" key="2">
    <source>
        <dbReference type="ARBA" id="ARBA00022771"/>
    </source>
</evidence>
<protein>
    <recommendedName>
        <fullName evidence="5">C2H2-type domain-containing protein</fullName>
    </recommendedName>
</protein>
<evidence type="ECO:0000313" key="7">
    <source>
        <dbReference type="Proteomes" id="UP001059893"/>
    </source>
</evidence>
<dbReference type="InterPro" id="IPR036236">
    <property type="entry name" value="Znf_C2H2_sf"/>
</dbReference>
<dbReference type="PANTHER" id="PTHR38846:SF1">
    <property type="entry name" value="C3H1-TYPE DOMAIN-CONTAINING PROTEIN"/>
    <property type="match status" value="1"/>
</dbReference>
<proteinExistence type="predicted"/>
<dbReference type="Pfam" id="PF13894">
    <property type="entry name" value="zf-C2H2_4"/>
    <property type="match status" value="1"/>
</dbReference>
<accession>A0ABQ8NJQ5</accession>
<feature type="domain" description="C2H2-type" evidence="5">
    <location>
        <begin position="61"/>
        <end position="91"/>
    </location>
</feature>
<dbReference type="Proteomes" id="UP001059893">
    <property type="component" value="Unassembled WGS sequence"/>
</dbReference>
<feature type="domain" description="C2H2-type" evidence="5">
    <location>
        <begin position="90"/>
        <end position="120"/>
    </location>
</feature>
<dbReference type="Pfam" id="PF12874">
    <property type="entry name" value="zf-met"/>
    <property type="match status" value="1"/>
</dbReference>
<evidence type="ECO:0000256" key="1">
    <source>
        <dbReference type="ARBA" id="ARBA00022723"/>
    </source>
</evidence>
<feature type="domain" description="C2H2-type" evidence="5">
    <location>
        <begin position="3"/>
        <end position="33"/>
    </location>
</feature>
<keyword evidence="2 4" id="KW-0863">Zinc-finger</keyword>
<comment type="caution">
    <text evidence="6">The sequence shown here is derived from an EMBL/GenBank/DDBJ whole genome shotgun (WGS) entry which is preliminary data.</text>
</comment>
<keyword evidence="1" id="KW-0479">Metal-binding</keyword>
<evidence type="ECO:0000313" key="6">
    <source>
        <dbReference type="EMBL" id="KAI6298096.1"/>
    </source>
</evidence>
<dbReference type="EMBL" id="JABSND010000098">
    <property type="protein sequence ID" value="KAI6298096.1"/>
    <property type="molecule type" value="Genomic_DNA"/>
</dbReference>
<dbReference type="PANTHER" id="PTHR38846">
    <property type="entry name" value="C3H1-TYPE DOMAIN-CONTAINING PROTEIN"/>
    <property type="match status" value="1"/>
</dbReference>
<dbReference type="PROSITE" id="PS50157">
    <property type="entry name" value="ZINC_FINGER_C2H2_2"/>
    <property type="match status" value="4"/>
</dbReference>
<sequence>MDAVCALCDRLFVSEESLEQHLRDSPAHASVYECEKCDRSFNSDEALQQHVRNSPAHAATFDCETCDRSFNSDEALQQHVRDSPAHAATFDCETCDRSFKTDEALQQHLESAAVHQTQLQLASKTPLDEFFLSFEDFAYNPSDPPAKSFARLEKHRGWAADGSASRKAWKKYQTALASELDMWYGPTDDLTAWHTLCRAIGIKPLPESCTQCKKAVSKKHVNIVDLIDWSRNRGTSETPVQTFPSVAQLQAYTIKTRKIFSKEKAKAGAQGKKAVLKHLLRKIF</sequence>
<keyword evidence="7" id="KW-1185">Reference proteome</keyword>
<dbReference type="InterPro" id="IPR022755">
    <property type="entry name" value="Znf_C2H2_jaz"/>
</dbReference>
<name>A0ABQ8NJQ5_PYRGI</name>
<keyword evidence="3" id="KW-0862">Zinc</keyword>
<dbReference type="Gene3D" id="3.30.160.60">
    <property type="entry name" value="Classic Zinc Finger"/>
    <property type="match status" value="3"/>
</dbReference>
<dbReference type="SMART" id="SM00355">
    <property type="entry name" value="ZnF_C2H2"/>
    <property type="match status" value="4"/>
</dbReference>
<evidence type="ECO:0000256" key="3">
    <source>
        <dbReference type="ARBA" id="ARBA00022833"/>
    </source>
</evidence>
<evidence type="ECO:0000256" key="4">
    <source>
        <dbReference type="PROSITE-ProRule" id="PRU00042"/>
    </source>
</evidence>
<reference evidence="6" key="1">
    <citation type="submission" date="2021-01" db="EMBL/GenBank/DDBJ databases">
        <title>Deciphering the adaptive evolutionary patterns associated with biogeogrpahic diversity in the finger millet blast pathogen Magnaporthe oryzae in Eastern Africa.</title>
        <authorList>
            <person name="Onyema G."/>
            <person name="Shittu T.A."/>
            <person name="Dodsworth S."/>
            <person name="Devilliers S."/>
            <person name="Muthumeenakshi S."/>
            <person name="Sreenivasaprasad S."/>
        </authorList>
    </citation>
    <scope>NUCLEOTIDE SEQUENCE</scope>
    <source>
        <strain evidence="6">D15/s37</strain>
    </source>
</reference>
<dbReference type="InterPro" id="IPR013087">
    <property type="entry name" value="Znf_C2H2_type"/>
</dbReference>
<dbReference type="Pfam" id="PF12171">
    <property type="entry name" value="zf-C2H2_jaz"/>
    <property type="match status" value="2"/>
</dbReference>
<feature type="domain" description="C2H2-type" evidence="5">
    <location>
        <begin position="32"/>
        <end position="62"/>
    </location>
</feature>
<evidence type="ECO:0000259" key="5">
    <source>
        <dbReference type="PROSITE" id="PS50157"/>
    </source>
</evidence>